<dbReference type="GO" id="GO:0005829">
    <property type="term" value="C:cytosol"/>
    <property type="evidence" value="ECO:0007669"/>
    <property type="project" value="TreeGrafter"/>
</dbReference>
<comment type="caution">
    <text evidence="7">The sequence shown here is derived from an EMBL/GenBank/DDBJ whole genome shotgun (WGS) entry which is preliminary data.</text>
</comment>
<comment type="caution">
    <text evidence="5">Lacks conserved residue(s) required for the propagation of feature annotation.</text>
</comment>
<comment type="catalytic activity">
    <reaction evidence="5">
        <text>D-glucose + ATP = D-glucose 6-phosphate + ADP + H(+)</text>
        <dbReference type="Rhea" id="RHEA:17825"/>
        <dbReference type="ChEBI" id="CHEBI:4167"/>
        <dbReference type="ChEBI" id="CHEBI:15378"/>
        <dbReference type="ChEBI" id="CHEBI:30616"/>
        <dbReference type="ChEBI" id="CHEBI:61548"/>
        <dbReference type="ChEBI" id="CHEBI:456216"/>
        <dbReference type="EC" id="2.7.1.2"/>
    </reaction>
</comment>
<keyword evidence="8" id="KW-1185">Reference proteome</keyword>
<evidence type="ECO:0000313" key="7">
    <source>
        <dbReference type="EMBL" id="NII05326.1"/>
    </source>
</evidence>
<keyword evidence="5" id="KW-0324">Glycolysis</keyword>
<dbReference type="Gene3D" id="3.30.420.40">
    <property type="match status" value="1"/>
</dbReference>
<dbReference type="GO" id="GO:0004340">
    <property type="term" value="F:glucokinase activity"/>
    <property type="evidence" value="ECO:0007669"/>
    <property type="project" value="UniProtKB-UniRule"/>
</dbReference>
<accession>A0A7X5U7K4</accession>
<reference evidence="7 8" key="1">
    <citation type="submission" date="2020-03" db="EMBL/GenBank/DDBJ databases">
        <authorList>
            <person name="Lai Q."/>
        </authorList>
    </citation>
    <scope>NUCLEOTIDE SEQUENCE [LARGE SCALE GENOMIC DNA]</scope>
    <source>
        <strain evidence="7 8">CCUG 25036</strain>
    </source>
</reference>
<dbReference type="GO" id="GO:0005536">
    <property type="term" value="F:D-glucose binding"/>
    <property type="evidence" value="ECO:0007669"/>
    <property type="project" value="InterPro"/>
</dbReference>
<dbReference type="InterPro" id="IPR050201">
    <property type="entry name" value="Bacterial_glucokinase"/>
</dbReference>
<dbReference type="InterPro" id="IPR003836">
    <property type="entry name" value="Glucokinase"/>
</dbReference>
<evidence type="ECO:0000256" key="1">
    <source>
        <dbReference type="ARBA" id="ARBA00022679"/>
    </source>
</evidence>
<dbReference type="RefSeq" id="WP_166946333.1">
    <property type="nucleotide sequence ID" value="NZ_JAARLZ010000001.1"/>
</dbReference>
<dbReference type="GO" id="GO:0005524">
    <property type="term" value="F:ATP binding"/>
    <property type="evidence" value="ECO:0007669"/>
    <property type="project" value="UniProtKB-UniRule"/>
</dbReference>
<dbReference type="Proteomes" id="UP000490980">
    <property type="component" value="Unassembled WGS sequence"/>
</dbReference>
<comment type="subcellular location">
    <subcellularLocation>
        <location evidence="5">Cytoplasm</location>
    </subcellularLocation>
</comment>
<dbReference type="PANTHER" id="PTHR47690:SF1">
    <property type="entry name" value="GLUCOKINASE"/>
    <property type="match status" value="1"/>
</dbReference>
<dbReference type="SUPFAM" id="SSF53067">
    <property type="entry name" value="Actin-like ATPase domain"/>
    <property type="match status" value="1"/>
</dbReference>
<dbReference type="CDD" id="cd24008">
    <property type="entry name" value="ASKHA_NBD_GLK"/>
    <property type="match status" value="1"/>
</dbReference>
<keyword evidence="3 5" id="KW-0418">Kinase</keyword>
<protein>
    <recommendedName>
        <fullName evidence="5">Glucokinase</fullName>
        <ecNumber evidence="5">2.7.1.2</ecNumber>
    </recommendedName>
    <alternativeName>
        <fullName evidence="5">Glucose kinase</fullName>
    </alternativeName>
</protein>
<proteinExistence type="inferred from homology"/>
<keyword evidence="4 5" id="KW-0067">ATP-binding</keyword>
<dbReference type="HAMAP" id="MF_00524">
    <property type="entry name" value="Glucokinase"/>
    <property type="match status" value="1"/>
</dbReference>
<dbReference type="Gene3D" id="3.40.367.20">
    <property type="match status" value="1"/>
</dbReference>
<dbReference type="NCBIfam" id="TIGR00749">
    <property type="entry name" value="glk"/>
    <property type="match status" value="1"/>
</dbReference>
<keyword evidence="2 5" id="KW-0547">Nucleotide-binding</keyword>
<evidence type="ECO:0000256" key="2">
    <source>
        <dbReference type="ARBA" id="ARBA00022741"/>
    </source>
</evidence>
<keyword evidence="1 5" id="KW-0808">Transferase</keyword>
<evidence type="ECO:0000256" key="5">
    <source>
        <dbReference type="HAMAP-Rule" id="MF_00524"/>
    </source>
</evidence>
<evidence type="ECO:0000256" key="6">
    <source>
        <dbReference type="RuleBase" id="RU004046"/>
    </source>
</evidence>
<comment type="similarity">
    <text evidence="5 6">Belongs to the bacterial glucokinase family.</text>
</comment>
<sequence>MANVSAAAPTLLADLGGTNVRFGIAHPKEKQPLIQESIRRYHVKDYPSLADAAKQYFKETGHPAQRAIIAAAGRIDNGETVKVTNNPWAINGHALAKELDLEWVHLVNDFAAQSMAVMLMSADKVVDQAGHRELEAVGNLPVPKIGAKEEQTFVVVGPGTGLGVGGLLIRGDKVSVLQTEGGHAGFAAHSADDIEILKVLNLRYGRVSNERLISGQGLENLYSAICEIAGQKPDDSIRAEDITKRALLPGQKSGTDDSCPMCTRAVETFAGIFGSVAGDLVLTLGAWDGVYLTGGMTPILLPWIQAGHFRERFEAKGRFRDTMEGVPTQAIMNPEPGLIGGAALAIVEAGGTPLHR</sequence>
<keyword evidence="5" id="KW-0963">Cytoplasm</keyword>
<gene>
    <name evidence="5 7" type="primary">glk</name>
    <name evidence="7" type="ORF">HBF25_02860</name>
</gene>
<evidence type="ECO:0000313" key="8">
    <source>
        <dbReference type="Proteomes" id="UP000490980"/>
    </source>
</evidence>
<dbReference type="EMBL" id="JAARLZ010000001">
    <property type="protein sequence ID" value="NII05326.1"/>
    <property type="molecule type" value="Genomic_DNA"/>
</dbReference>
<dbReference type="InterPro" id="IPR043129">
    <property type="entry name" value="ATPase_NBD"/>
</dbReference>
<dbReference type="AlphaFoldDB" id="A0A7X5U7K4"/>
<organism evidence="7 8">
    <name type="scientific">Luteibacter anthropi</name>
    <dbReference type="NCBI Taxonomy" id="564369"/>
    <lineage>
        <taxon>Bacteria</taxon>
        <taxon>Pseudomonadati</taxon>
        <taxon>Pseudomonadota</taxon>
        <taxon>Gammaproteobacteria</taxon>
        <taxon>Lysobacterales</taxon>
        <taxon>Rhodanobacteraceae</taxon>
        <taxon>Luteibacter</taxon>
    </lineage>
</organism>
<dbReference type="PANTHER" id="PTHR47690">
    <property type="entry name" value="GLUCOKINASE"/>
    <property type="match status" value="1"/>
</dbReference>
<dbReference type="EC" id="2.7.1.2" evidence="5"/>
<name>A0A7X5U7K4_9GAMM</name>
<dbReference type="GO" id="GO:0006096">
    <property type="term" value="P:glycolytic process"/>
    <property type="evidence" value="ECO:0007669"/>
    <property type="project" value="UniProtKB-UniRule"/>
</dbReference>
<evidence type="ECO:0000256" key="3">
    <source>
        <dbReference type="ARBA" id="ARBA00022777"/>
    </source>
</evidence>
<evidence type="ECO:0000256" key="4">
    <source>
        <dbReference type="ARBA" id="ARBA00022840"/>
    </source>
</evidence>
<dbReference type="Pfam" id="PF02685">
    <property type="entry name" value="Glucokinase"/>
    <property type="match status" value="1"/>
</dbReference>